<name>A0ACA9KNQ8_9GLOM</name>
<keyword evidence="2" id="KW-1185">Reference proteome</keyword>
<proteinExistence type="predicted"/>
<gene>
    <name evidence="1" type="ORF">SCALOS_LOCUS2453</name>
</gene>
<organism evidence="1 2">
    <name type="scientific">Scutellospora calospora</name>
    <dbReference type="NCBI Taxonomy" id="85575"/>
    <lineage>
        <taxon>Eukaryota</taxon>
        <taxon>Fungi</taxon>
        <taxon>Fungi incertae sedis</taxon>
        <taxon>Mucoromycota</taxon>
        <taxon>Glomeromycotina</taxon>
        <taxon>Glomeromycetes</taxon>
        <taxon>Diversisporales</taxon>
        <taxon>Gigasporaceae</taxon>
        <taxon>Scutellospora</taxon>
    </lineage>
</organism>
<evidence type="ECO:0000313" key="2">
    <source>
        <dbReference type="Proteomes" id="UP000789860"/>
    </source>
</evidence>
<sequence length="1043" mass="124016">SSMNNSSILVEINALTTLASNDNDTLAGSGFMYFFAYPYPNGTCPTQIYSPYHIYNSVFLQLGQIITYGGLLFTVAIYGIRSTFGWRFTFFLDDLVIIFFGFSPVIPFYAIGQICVRVNLQIFNSIFSWVIFIFWIIFSWILISVIHDFNYRYDLSANRKYNLKLITACTHLFCALVILGTNIFSVIYDYYYSQQDINNIFESTFLNFFVNIIYLGLSLYLVWHFWFYKSAKYEDVQKDKLRLFPLRVFFLTLFLSIIQVFFAYAYICSLPIIDSLFNFLVGMVLTRAVAAFFSNQRIIYDYLMEVDDETFLLFMNYANGYYTWKTSLIGYVDRERRYLTSNHGDSFKIKCRKINFIKKLNKEDDNIKKLNKEDDNINKMNNENDNINKMNNENDNIKKMNKEDDEIKKKNEEIVTLKNITLKIEGEEIKIERERIKTTEEELPRMDLKALTIEEIQGEGGTIELFRNGIIKNINSKSKDQEEKKKEKNYWKPHLHIHDENVYLIQRLKIFSSRAVNFKNIKGNVEIKNLKFDPYEPYEEKYCIEIEETKENYNEETDKKIKENSNEETNKKIRENDIMVVIEESKIKLKALNPEKGWLDGDWKLKIKDGEVYIVNKKKLKCEAKNNEGTRTIHLDRDVNLGGYWILSETDNNNKYKHQDNHYKTITIDKDSKIDIKTLRRLKLNGSTRLRIKNGKIHLEYKVKKRKGDGKEKYLKDDGKEIKIYDKPLKFALNKADNWNAKLLRKDNDEYSMFLRHEVYNQNILYMSVEGNKLINLKYDKDDNLDFKSGDIIKLSYDKFSDKTIIYEEDLSDSFESILINNEIEIKKIKEKNDTTFEISNQNNTFYEKFKSWFCHDDKLIIKTNHDFELKYIRKHALWKNCENKHFIVNKDDKTDSEIIKDDNIIKIQMYAHSIVKINKTDPRISRLENGGTLEIRIDKENRSDKKDKKDVVKVILSRYISFQNRGILKIEKGCVTYTDKPENKNYIDLTKHGFLNYIIYNHKKEVKKLRDRKREQRMQEIEEKKIQEIEEKKMQEIEEKKS</sequence>
<comment type="caution">
    <text evidence="1">The sequence shown here is derived from an EMBL/GenBank/DDBJ whole genome shotgun (WGS) entry which is preliminary data.</text>
</comment>
<dbReference type="EMBL" id="CAJVPM010002195">
    <property type="protein sequence ID" value="CAG8481817.1"/>
    <property type="molecule type" value="Genomic_DNA"/>
</dbReference>
<protein>
    <submittedName>
        <fullName evidence="1">9967_t:CDS:1</fullName>
    </submittedName>
</protein>
<feature type="non-terminal residue" evidence="1">
    <location>
        <position position="1"/>
    </location>
</feature>
<dbReference type="Proteomes" id="UP000789860">
    <property type="component" value="Unassembled WGS sequence"/>
</dbReference>
<evidence type="ECO:0000313" key="1">
    <source>
        <dbReference type="EMBL" id="CAG8481817.1"/>
    </source>
</evidence>
<accession>A0ACA9KNQ8</accession>
<reference evidence="1" key="1">
    <citation type="submission" date="2021-06" db="EMBL/GenBank/DDBJ databases">
        <authorList>
            <person name="Kallberg Y."/>
            <person name="Tangrot J."/>
            <person name="Rosling A."/>
        </authorList>
    </citation>
    <scope>NUCLEOTIDE SEQUENCE</scope>
    <source>
        <strain evidence="1">AU212A</strain>
    </source>
</reference>